<dbReference type="InterPro" id="IPR038765">
    <property type="entry name" value="Papain-like_cys_pep_sf"/>
</dbReference>
<dbReference type="PROSITE" id="PS50235">
    <property type="entry name" value="USP_3"/>
    <property type="match status" value="1"/>
</dbReference>
<dbReference type="EMBL" id="WIUZ02000050">
    <property type="protein sequence ID" value="KAF9777315.1"/>
    <property type="molecule type" value="Genomic_DNA"/>
</dbReference>
<proteinExistence type="predicted"/>
<evidence type="ECO:0000259" key="1">
    <source>
        <dbReference type="PROSITE" id="PS50235"/>
    </source>
</evidence>
<dbReference type="OrthoDB" id="292964at2759"/>
<protein>
    <recommendedName>
        <fullName evidence="1">USP domain-containing protein</fullName>
    </recommendedName>
</protein>
<dbReference type="GO" id="GO:0016579">
    <property type="term" value="P:protein deubiquitination"/>
    <property type="evidence" value="ECO:0007669"/>
    <property type="project" value="InterPro"/>
</dbReference>
<sequence>QATKRFDLWKLPEILVVHLKRFSNSRMLRDKIDTFVDFPIEGLDLEKMVGEREVSGV</sequence>
<dbReference type="AlphaFoldDB" id="A0A9P6L104"/>
<dbReference type="PANTHER" id="PTHR21646">
    <property type="entry name" value="UBIQUITIN CARBOXYL-TERMINAL HYDROLASE"/>
    <property type="match status" value="1"/>
</dbReference>
<dbReference type="SUPFAM" id="SSF54001">
    <property type="entry name" value="Cysteine proteinases"/>
    <property type="match status" value="1"/>
</dbReference>
<reference evidence="2" key="2">
    <citation type="submission" date="2020-11" db="EMBL/GenBank/DDBJ databases">
        <authorList>
            <consortium name="DOE Joint Genome Institute"/>
            <person name="Kuo A."/>
            <person name="Miyauchi S."/>
            <person name="Kiss E."/>
            <person name="Drula E."/>
            <person name="Kohler A."/>
            <person name="Sanchez-Garcia M."/>
            <person name="Andreopoulos B."/>
            <person name="Barry K.W."/>
            <person name="Bonito G."/>
            <person name="Buee M."/>
            <person name="Carver A."/>
            <person name="Chen C."/>
            <person name="Cichocki N."/>
            <person name="Clum A."/>
            <person name="Culley D."/>
            <person name="Crous P.W."/>
            <person name="Fauchery L."/>
            <person name="Girlanda M."/>
            <person name="Hayes R."/>
            <person name="Keri Z."/>
            <person name="Labutti K."/>
            <person name="Lipzen A."/>
            <person name="Lombard V."/>
            <person name="Magnuson J."/>
            <person name="Maillard F."/>
            <person name="Morin E."/>
            <person name="Murat C."/>
            <person name="Nolan M."/>
            <person name="Ohm R."/>
            <person name="Pangilinan J."/>
            <person name="Pereira M."/>
            <person name="Perotto S."/>
            <person name="Peter M."/>
            <person name="Riley R."/>
            <person name="Sitrit Y."/>
            <person name="Stielow B."/>
            <person name="Szollosi G."/>
            <person name="Zifcakova L."/>
            <person name="Stursova M."/>
            <person name="Spatafora J.W."/>
            <person name="Tedersoo L."/>
            <person name="Vaario L.-M."/>
            <person name="Yamada A."/>
            <person name="Yan M."/>
            <person name="Wang P."/>
            <person name="Xu J."/>
            <person name="Bruns T."/>
            <person name="Baldrian P."/>
            <person name="Vilgalys R."/>
            <person name="Henrissat B."/>
            <person name="Grigoriev I.V."/>
            <person name="Hibbett D."/>
            <person name="Nagy L.G."/>
            <person name="Martin F.M."/>
        </authorList>
    </citation>
    <scope>NUCLEOTIDE SEQUENCE</scope>
    <source>
        <strain evidence="2">UH-Tt-Lm1</strain>
    </source>
</reference>
<dbReference type="GO" id="GO:0004843">
    <property type="term" value="F:cysteine-type deubiquitinase activity"/>
    <property type="evidence" value="ECO:0007669"/>
    <property type="project" value="InterPro"/>
</dbReference>
<reference evidence="2" key="1">
    <citation type="journal article" date="2020" name="Nat. Commun.">
        <title>Large-scale genome sequencing of mycorrhizal fungi provides insights into the early evolution of symbiotic traits.</title>
        <authorList>
            <person name="Miyauchi S."/>
            <person name="Kiss E."/>
            <person name="Kuo A."/>
            <person name="Drula E."/>
            <person name="Kohler A."/>
            <person name="Sanchez-Garcia M."/>
            <person name="Morin E."/>
            <person name="Andreopoulos B."/>
            <person name="Barry K.W."/>
            <person name="Bonito G."/>
            <person name="Buee M."/>
            <person name="Carver A."/>
            <person name="Chen C."/>
            <person name="Cichocki N."/>
            <person name="Clum A."/>
            <person name="Culley D."/>
            <person name="Crous P.W."/>
            <person name="Fauchery L."/>
            <person name="Girlanda M."/>
            <person name="Hayes R.D."/>
            <person name="Keri Z."/>
            <person name="LaButti K."/>
            <person name="Lipzen A."/>
            <person name="Lombard V."/>
            <person name="Magnuson J."/>
            <person name="Maillard F."/>
            <person name="Murat C."/>
            <person name="Nolan M."/>
            <person name="Ohm R.A."/>
            <person name="Pangilinan J."/>
            <person name="Pereira M.F."/>
            <person name="Perotto S."/>
            <person name="Peter M."/>
            <person name="Pfister S."/>
            <person name="Riley R."/>
            <person name="Sitrit Y."/>
            <person name="Stielow J.B."/>
            <person name="Szollosi G."/>
            <person name="Zifcakova L."/>
            <person name="Stursova M."/>
            <person name="Spatafora J.W."/>
            <person name="Tedersoo L."/>
            <person name="Vaario L.M."/>
            <person name="Yamada A."/>
            <person name="Yan M."/>
            <person name="Wang P."/>
            <person name="Xu J."/>
            <person name="Bruns T."/>
            <person name="Baldrian P."/>
            <person name="Vilgalys R."/>
            <person name="Dunand C."/>
            <person name="Henrissat B."/>
            <person name="Grigoriev I.V."/>
            <person name="Hibbett D."/>
            <person name="Nagy L.G."/>
            <person name="Martin F.M."/>
        </authorList>
    </citation>
    <scope>NUCLEOTIDE SEQUENCE</scope>
    <source>
        <strain evidence="2">UH-Tt-Lm1</strain>
    </source>
</reference>
<gene>
    <name evidence="2" type="ORF">BJ322DRAFT_1015756</name>
</gene>
<name>A0A9P6L104_9AGAM</name>
<organism evidence="2 3">
    <name type="scientific">Thelephora terrestris</name>
    <dbReference type="NCBI Taxonomy" id="56493"/>
    <lineage>
        <taxon>Eukaryota</taxon>
        <taxon>Fungi</taxon>
        <taxon>Dikarya</taxon>
        <taxon>Basidiomycota</taxon>
        <taxon>Agaricomycotina</taxon>
        <taxon>Agaricomycetes</taxon>
        <taxon>Thelephorales</taxon>
        <taxon>Thelephoraceae</taxon>
        <taxon>Thelephora</taxon>
    </lineage>
</organism>
<evidence type="ECO:0000313" key="3">
    <source>
        <dbReference type="Proteomes" id="UP000736335"/>
    </source>
</evidence>
<feature type="domain" description="USP" evidence="1">
    <location>
        <begin position="1"/>
        <end position="57"/>
    </location>
</feature>
<dbReference type="Gene3D" id="3.90.70.10">
    <property type="entry name" value="Cysteine proteinases"/>
    <property type="match status" value="1"/>
</dbReference>
<accession>A0A9P6L104</accession>
<dbReference type="Pfam" id="PF00443">
    <property type="entry name" value="UCH"/>
    <property type="match status" value="1"/>
</dbReference>
<dbReference type="InterPro" id="IPR001394">
    <property type="entry name" value="Peptidase_C19_UCH"/>
</dbReference>
<comment type="caution">
    <text evidence="2">The sequence shown here is derived from an EMBL/GenBank/DDBJ whole genome shotgun (WGS) entry which is preliminary data.</text>
</comment>
<evidence type="ECO:0000313" key="2">
    <source>
        <dbReference type="EMBL" id="KAF9777315.1"/>
    </source>
</evidence>
<dbReference type="PANTHER" id="PTHR21646:SF46">
    <property type="entry name" value="UBIQUITIN CARBOXYL-TERMINAL HYDROLASE"/>
    <property type="match status" value="1"/>
</dbReference>
<feature type="non-terminal residue" evidence="2">
    <location>
        <position position="1"/>
    </location>
</feature>
<dbReference type="InterPro" id="IPR050185">
    <property type="entry name" value="Ub_carboxyl-term_hydrolase"/>
</dbReference>
<dbReference type="InterPro" id="IPR028889">
    <property type="entry name" value="USP"/>
</dbReference>
<keyword evidence="3" id="KW-1185">Reference proteome</keyword>
<dbReference type="Proteomes" id="UP000736335">
    <property type="component" value="Unassembled WGS sequence"/>
</dbReference>